<keyword evidence="3" id="KW-0238">DNA-binding</keyword>
<evidence type="ECO:0000256" key="3">
    <source>
        <dbReference type="ARBA" id="ARBA00023125"/>
    </source>
</evidence>
<dbReference type="Proteomes" id="UP000811246">
    <property type="component" value="Chromosome 9"/>
</dbReference>
<evidence type="ECO:0000256" key="7">
    <source>
        <dbReference type="ARBA" id="ARBA00024343"/>
    </source>
</evidence>
<dbReference type="CDD" id="cd00018">
    <property type="entry name" value="AP2"/>
    <property type="match status" value="1"/>
</dbReference>
<dbReference type="GO" id="GO:0000976">
    <property type="term" value="F:transcription cis-regulatory region binding"/>
    <property type="evidence" value="ECO:0007669"/>
    <property type="project" value="TreeGrafter"/>
</dbReference>
<comment type="caution">
    <text evidence="9">The sequence shown here is derived from an EMBL/GenBank/DDBJ whole genome shotgun (WGS) entry which is preliminary data.</text>
</comment>
<reference evidence="9" key="1">
    <citation type="submission" date="2021-01" db="EMBL/GenBank/DDBJ databases">
        <authorList>
            <person name="Lovell J.T."/>
            <person name="Bentley N."/>
            <person name="Bhattarai G."/>
            <person name="Jenkins J.W."/>
            <person name="Sreedasyam A."/>
            <person name="Alarcon Y."/>
            <person name="Bock C."/>
            <person name="Boston L."/>
            <person name="Carlson J."/>
            <person name="Cervantes K."/>
            <person name="Clermont K."/>
            <person name="Krom N."/>
            <person name="Kubenka K."/>
            <person name="Mamidi S."/>
            <person name="Mattison C."/>
            <person name="Monteros M."/>
            <person name="Pisani C."/>
            <person name="Plott C."/>
            <person name="Rajasekar S."/>
            <person name="Rhein H.S."/>
            <person name="Rohla C."/>
            <person name="Song M."/>
            <person name="Hilaire R.S."/>
            <person name="Shu S."/>
            <person name="Wells L."/>
            <person name="Wang X."/>
            <person name="Webber J."/>
            <person name="Heerema R.J."/>
            <person name="Klein P."/>
            <person name="Conner P."/>
            <person name="Grauke L."/>
            <person name="Grimwood J."/>
            <person name="Schmutz J."/>
            <person name="Randall J.J."/>
        </authorList>
    </citation>
    <scope>NUCLEOTIDE SEQUENCE</scope>
    <source>
        <tissue evidence="9">Leaf</tissue>
    </source>
</reference>
<dbReference type="GO" id="GO:0045893">
    <property type="term" value="P:positive regulation of DNA-templated transcription"/>
    <property type="evidence" value="ECO:0007669"/>
    <property type="project" value="TreeGrafter"/>
</dbReference>
<dbReference type="SMART" id="SM00380">
    <property type="entry name" value="AP2"/>
    <property type="match status" value="1"/>
</dbReference>
<evidence type="ECO:0000256" key="1">
    <source>
        <dbReference type="ARBA" id="ARBA00004123"/>
    </source>
</evidence>
<evidence type="ECO:0000256" key="5">
    <source>
        <dbReference type="ARBA" id="ARBA00023163"/>
    </source>
</evidence>
<comment type="subcellular location">
    <subcellularLocation>
        <location evidence="1">Nucleus</location>
    </subcellularLocation>
</comment>
<dbReference type="GO" id="GO:0006950">
    <property type="term" value="P:response to stress"/>
    <property type="evidence" value="ECO:0007669"/>
    <property type="project" value="TreeGrafter"/>
</dbReference>
<organism evidence="9 10">
    <name type="scientific">Carya illinoinensis</name>
    <name type="common">Pecan</name>
    <dbReference type="NCBI Taxonomy" id="32201"/>
    <lineage>
        <taxon>Eukaryota</taxon>
        <taxon>Viridiplantae</taxon>
        <taxon>Streptophyta</taxon>
        <taxon>Embryophyta</taxon>
        <taxon>Tracheophyta</taxon>
        <taxon>Spermatophyta</taxon>
        <taxon>Magnoliopsida</taxon>
        <taxon>eudicotyledons</taxon>
        <taxon>Gunneridae</taxon>
        <taxon>Pentapetalae</taxon>
        <taxon>rosids</taxon>
        <taxon>fabids</taxon>
        <taxon>Fagales</taxon>
        <taxon>Juglandaceae</taxon>
        <taxon>Carya</taxon>
    </lineage>
</organism>
<evidence type="ECO:0000313" key="9">
    <source>
        <dbReference type="EMBL" id="KAG6697778.1"/>
    </source>
</evidence>
<evidence type="ECO:0000259" key="8">
    <source>
        <dbReference type="PROSITE" id="PS51032"/>
    </source>
</evidence>
<gene>
    <name evidence="9" type="ORF">I3842_09G218900</name>
</gene>
<evidence type="ECO:0000256" key="2">
    <source>
        <dbReference type="ARBA" id="ARBA00023015"/>
    </source>
</evidence>
<feature type="domain" description="AP2/ERF" evidence="8">
    <location>
        <begin position="67"/>
        <end position="132"/>
    </location>
</feature>
<proteinExistence type="inferred from homology"/>
<dbReference type="EMBL" id="CM031833">
    <property type="protein sequence ID" value="KAG6697778.1"/>
    <property type="molecule type" value="Genomic_DNA"/>
</dbReference>
<dbReference type="PANTHER" id="PTHR31241:SF62">
    <property type="entry name" value="DEHYDRATION-RESPONSIVE ELEMENT-BINDING PROTEIN 2D"/>
    <property type="match status" value="1"/>
</dbReference>
<comment type="similarity">
    <text evidence="7">Belongs to the AP2/ERF transcription factor family. ERF subfamily.</text>
</comment>
<dbReference type="PROSITE" id="PS51032">
    <property type="entry name" value="AP2_ERF"/>
    <property type="match status" value="1"/>
</dbReference>
<dbReference type="GO" id="GO:0005634">
    <property type="term" value="C:nucleus"/>
    <property type="evidence" value="ECO:0007669"/>
    <property type="project" value="UniProtKB-SubCell"/>
</dbReference>
<keyword evidence="6" id="KW-0539">Nucleus</keyword>
<keyword evidence="2" id="KW-0805">Transcription regulation</keyword>
<keyword evidence="4" id="KW-0010">Activator</keyword>
<accession>A0A922J8V1</accession>
<dbReference type="AlphaFoldDB" id="A0A922J8V1"/>
<evidence type="ECO:0000256" key="4">
    <source>
        <dbReference type="ARBA" id="ARBA00023159"/>
    </source>
</evidence>
<evidence type="ECO:0000313" key="10">
    <source>
        <dbReference type="Proteomes" id="UP000811246"/>
    </source>
</evidence>
<sequence>MADGQRRLRKRCTECDSIEETLAKWKKLNDELDAGKDGVDVIRKVPAKGSRKGCMRGKGGPENTHCKYRGVRQRTWGKWVAEIRQPLNGTYVPSRRGSRLWLGTFDTAVQAALAYDEAARAMYGSLSRLNFPEQSAESVSSDTSKTSPTEFEASLGNSEVCEVKESIINQVSAVSRLNHSEVADEESNEQQDCSKVSVFEESNEQQDCSKVCVFEEPMKLNPKRYQYCVFDNVEEKPDISKDYFPHQVQKLDAHLPSSSNRMRVVHLKEKLDCSNDYFPCQLQNLDAYLPGSSNHIQELHLKEKPDCSEDYFPHQLQSPDAYLPGNSNHMRELQLGADGSLDVLRHEFDFGLLEEQCGQSCLTGSVNLDSLRPDYDFSLVEEKKFLDSLYSDWEMLL</sequence>
<name>A0A922J8V1_CARIL</name>
<dbReference type="InterPro" id="IPR001471">
    <property type="entry name" value="AP2/ERF_dom"/>
</dbReference>
<protein>
    <recommendedName>
        <fullName evidence="8">AP2/ERF domain-containing protein</fullName>
    </recommendedName>
</protein>
<dbReference type="Pfam" id="PF00847">
    <property type="entry name" value="AP2"/>
    <property type="match status" value="1"/>
</dbReference>
<dbReference type="FunFam" id="3.30.730.10:FF:000001">
    <property type="entry name" value="Ethylene-responsive transcription factor 2"/>
    <property type="match status" value="1"/>
</dbReference>
<evidence type="ECO:0000256" key="6">
    <source>
        <dbReference type="ARBA" id="ARBA00023242"/>
    </source>
</evidence>
<keyword evidence="5" id="KW-0804">Transcription</keyword>
<dbReference type="PANTHER" id="PTHR31241">
    <property type="entry name" value="DEHYDRATION-RESPONSIVE ELEMENT-BINDING PROTEIN 2C"/>
    <property type="match status" value="1"/>
</dbReference>
<dbReference type="GO" id="GO:0003700">
    <property type="term" value="F:DNA-binding transcription factor activity"/>
    <property type="evidence" value="ECO:0007669"/>
    <property type="project" value="InterPro"/>
</dbReference>